<keyword evidence="6 11" id="KW-0812">Transmembrane</keyword>
<dbReference type="PANTHER" id="PTHR33446">
    <property type="entry name" value="PROTEIN TONB-RELATED"/>
    <property type="match status" value="1"/>
</dbReference>
<reference evidence="13 14" key="1">
    <citation type="journal article" date="2017" name="Genome Announc.">
        <title>Complete Genome Sequence of Burkholderia stabilis FERMP-21014.</title>
        <authorList>
            <person name="Konishi K."/>
            <person name="Kumagai T."/>
            <person name="Sakasegawa S."/>
            <person name="Tamura T."/>
        </authorList>
    </citation>
    <scope>NUCLEOTIDE SEQUENCE [LARGE SCALE GENOMIC DNA]</scope>
    <source>
        <strain evidence="13 14">FERMP-21014</strain>
    </source>
</reference>
<evidence type="ECO:0000313" key="14">
    <source>
        <dbReference type="Proteomes" id="UP000218432"/>
    </source>
</evidence>
<evidence type="ECO:0000313" key="13">
    <source>
        <dbReference type="EMBL" id="BAX60932.1"/>
    </source>
</evidence>
<feature type="region of interest" description="Disordered" evidence="10">
    <location>
        <begin position="84"/>
        <end position="115"/>
    </location>
</feature>
<protein>
    <recommendedName>
        <fullName evidence="12">TonB C-terminal domain-containing protein</fullName>
    </recommendedName>
</protein>
<evidence type="ECO:0000259" key="12">
    <source>
        <dbReference type="PROSITE" id="PS52015"/>
    </source>
</evidence>
<evidence type="ECO:0000256" key="8">
    <source>
        <dbReference type="ARBA" id="ARBA00022989"/>
    </source>
</evidence>
<evidence type="ECO:0000256" key="6">
    <source>
        <dbReference type="ARBA" id="ARBA00022692"/>
    </source>
</evidence>
<dbReference type="GO" id="GO:0055085">
    <property type="term" value="P:transmembrane transport"/>
    <property type="evidence" value="ECO:0007669"/>
    <property type="project" value="InterPro"/>
</dbReference>
<dbReference type="GO" id="GO:0098797">
    <property type="term" value="C:plasma membrane protein complex"/>
    <property type="evidence" value="ECO:0007669"/>
    <property type="project" value="TreeGrafter"/>
</dbReference>
<evidence type="ECO:0000256" key="4">
    <source>
        <dbReference type="ARBA" id="ARBA00022475"/>
    </source>
</evidence>
<dbReference type="InterPro" id="IPR006260">
    <property type="entry name" value="TonB/TolA_C"/>
</dbReference>
<dbReference type="GO" id="GO:0031992">
    <property type="term" value="F:energy transducer activity"/>
    <property type="evidence" value="ECO:0007669"/>
    <property type="project" value="TreeGrafter"/>
</dbReference>
<evidence type="ECO:0000256" key="3">
    <source>
        <dbReference type="ARBA" id="ARBA00022448"/>
    </source>
</evidence>
<evidence type="ECO:0000256" key="10">
    <source>
        <dbReference type="SAM" id="MobiDB-lite"/>
    </source>
</evidence>
<keyword evidence="8 11" id="KW-1133">Transmembrane helix</keyword>
<feature type="compositionally biased region" description="Low complexity" evidence="10">
    <location>
        <begin position="148"/>
        <end position="165"/>
    </location>
</feature>
<gene>
    <name evidence="13" type="ORF">BSFP_037980</name>
</gene>
<dbReference type="NCBIfam" id="TIGR01352">
    <property type="entry name" value="tonB_Cterm"/>
    <property type="match status" value="1"/>
</dbReference>
<evidence type="ECO:0000256" key="11">
    <source>
        <dbReference type="SAM" id="Phobius"/>
    </source>
</evidence>
<keyword evidence="5" id="KW-0997">Cell inner membrane</keyword>
<dbReference type="InterPro" id="IPR051045">
    <property type="entry name" value="TonB-dependent_transducer"/>
</dbReference>
<dbReference type="PROSITE" id="PS52015">
    <property type="entry name" value="TONB_CTD"/>
    <property type="match status" value="1"/>
</dbReference>
<keyword evidence="9 11" id="KW-0472">Membrane</keyword>
<dbReference type="SUPFAM" id="SSF74653">
    <property type="entry name" value="TolA/TonB C-terminal domain"/>
    <property type="match status" value="1"/>
</dbReference>
<feature type="region of interest" description="Disordered" evidence="10">
    <location>
        <begin position="147"/>
        <end position="166"/>
    </location>
</feature>
<keyword evidence="7" id="KW-0653">Protein transport</keyword>
<keyword evidence="3" id="KW-0813">Transport</keyword>
<dbReference type="Pfam" id="PF03544">
    <property type="entry name" value="TonB_C"/>
    <property type="match status" value="1"/>
</dbReference>
<proteinExistence type="inferred from homology"/>
<evidence type="ECO:0000256" key="2">
    <source>
        <dbReference type="ARBA" id="ARBA00006555"/>
    </source>
</evidence>
<comment type="similarity">
    <text evidence="2">Belongs to the TonB family.</text>
</comment>
<dbReference type="Proteomes" id="UP000218432">
    <property type="component" value="Chromosome 2"/>
</dbReference>
<feature type="transmembrane region" description="Helical" evidence="11">
    <location>
        <begin position="29"/>
        <end position="48"/>
    </location>
</feature>
<evidence type="ECO:0000256" key="7">
    <source>
        <dbReference type="ARBA" id="ARBA00022927"/>
    </source>
</evidence>
<accession>A0A1Y1BLT1</accession>
<dbReference type="EMBL" id="AP018112">
    <property type="protein sequence ID" value="BAX60932.1"/>
    <property type="molecule type" value="Genomic_DNA"/>
</dbReference>
<feature type="compositionally biased region" description="Low complexity" evidence="10">
    <location>
        <begin position="84"/>
        <end position="109"/>
    </location>
</feature>
<feature type="domain" description="TonB C-terminal" evidence="12">
    <location>
        <begin position="165"/>
        <end position="256"/>
    </location>
</feature>
<dbReference type="PANTHER" id="PTHR33446:SF2">
    <property type="entry name" value="PROTEIN TONB"/>
    <property type="match status" value="1"/>
</dbReference>
<evidence type="ECO:0000256" key="5">
    <source>
        <dbReference type="ARBA" id="ARBA00022519"/>
    </source>
</evidence>
<dbReference type="Gene3D" id="3.30.1150.10">
    <property type="match status" value="1"/>
</dbReference>
<sequence length="256" mass="26691">MSTSAFGAREVSGANGVVHDRARHRGMRVASVVAAVCVLHVGVFVLIAREQVVRSVPVQRPVMIATLIAPAPEVSAMTTTATKSMAASHAMHRATSVPRSSASSESSTTKPVARVRARSLAHDAPALLQPVPDATAVERHGAPQNVVPSNAAQTQTQASPAPTTPRFIAHPECALTKPDYPPQSLRMGEHGTVLVELETDAAGQVVAARVVAGSGYPRLDAAAREAVLASRCAPHVENGAPIPTRARAPITFNLDE</sequence>
<dbReference type="AlphaFoldDB" id="A0A1Y1BLT1"/>
<organism evidence="13 14">
    <name type="scientific">Burkholderia stabilis</name>
    <dbReference type="NCBI Taxonomy" id="95485"/>
    <lineage>
        <taxon>Bacteria</taxon>
        <taxon>Pseudomonadati</taxon>
        <taxon>Pseudomonadota</taxon>
        <taxon>Betaproteobacteria</taxon>
        <taxon>Burkholderiales</taxon>
        <taxon>Burkholderiaceae</taxon>
        <taxon>Burkholderia</taxon>
        <taxon>Burkholderia cepacia complex</taxon>
    </lineage>
</organism>
<comment type="subcellular location">
    <subcellularLocation>
        <location evidence="1">Cell inner membrane</location>
        <topology evidence="1">Single-pass membrane protein</topology>
        <orientation evidence="1">Periplasmic side</orientation>
    </subcellularLocation>
</comment>
<name>A0A1Y1BLT1_9BURK</name>
<dbReference type="InterPro" id="IPR037682">
    <property type="entry name" value="TonB_C"/>
</dbReference>
<evidence type="ECO:0000256" key="9">
    <source>
        <dbReference type="ARBA" id="ARBA00023136"/>
    </source>
</evidence>
<keyword evidence="4" id="KW-1003">Cell membrane</keyword>
<dbReference type="GO" id="GO:0015031">
    <property type="term" value="P:protein transport"/>
    <property type="evidence" value="ECO:0007669"/>
    <property type="project" value="UniProtKB-KW"/>
</dbReference>
<evidence type="ECO:0000256" key="1">
    <source>
        <dbReference type="ARBA" id="ARBA00004383"/>
    </source>
</evidence>